<gene>
    <name evidence="2" type="ORF">GDO54_003922</name>
</gene>
<dbReference type="EMBL" id="DYDO01000011">
    <property type="protein sequence ID" value="DBA16539.1"/>
    <property type="molecule type" value="Genomic_DNA"/>
</dbReference>
<evidence type="ECO:0000256" key="1">
    <source>
        <dbReference type="SAM" id="MobiDB-lite"/>
    </source>
</evidence>
<organism evidence="2 3">
    <name type="scientific">Pyxicephalus adspersus</name>
    <name type="common">African bullfrog</name>
    <dbReference type="NCBI Taxonomy" id="30357"/>
    <lineage>
        <taxon>Eukaryota</taxon>
        <taxon>Metazoa</taxon>
        <taxon>Chordata</taxon>
        <taxon>Craniata</taxon>
        <taxon>Vertebrata</taxon>
        <taxon>Euteleostomi</taxon>
        <taxon>Amphibia</taxon>
        <taxon>Batrachia</taxon>
        <taxon>Anura</taxon>
        <taxon>Neobatrachia</taxon>
        <taxon>Ranoidea</taxon>
        <taxon>Pyxicephalidae</taxon>
        <taxon>Pyxicephalinae</taxon>
        <taxon>Pyxicephalus</taxon>
    </lineage>
</organism>
<feature type="compositionally biased region" description="Low complexity" evidence="1">
    <location>
        <begin position="49"/>
        <end position="61"/>
    </location>
</feature>
<protein>
    <submittedName>
        <fullName evidence="2">Uncharacterized protein</fullName>
    </submittedName>
</protein>
<evidence type="ECO:0000313" key="3">
    <source>
        <dbReference type="Proteomes" id="UP001181693"/>
    </source>
</evidence>
<name>A0AAV2ZQ32_PYXAD</name>
<feature type="region of interest" description="Disordered" evidence="1">
    <location>
        <begin position="17"/>
        <end position="79"/>
    </location>
</feature>
<comment type="caution">
    <text evidence="2">The sequence shown here is derived from an EMBL/GenBank/DDBJ whole genome shotgun (WGS) entry which is preliminary data.</text>
</comment>
<sequence length="79" mass="8002">MFSVLCTSCRAAADARENIRHPEDAETAADTEDGTTATSEPTPAPEVPAAPAQEPAEATVPGSPDVALSEIPAAADVIQ</sequence>
<accession>A0AAV2ZQ32</accession>
<dbReference type="AlphaFoldDB" id="A0AAV2ZQ32"/>
<evidence type="ECO:0000313" key="2">
    <source>
        <dbReference type="EMBL" id="DBA16539.1"/>
    </source>
</evidence>
<keyword evidence="3" id="KW-1185">Reference proteome</keyword>
<proteinExistence type="predicted"/>
<reference evidence="2" key="1">
    <citation type="thesis" date="2020" institute="ProQuest LLC" country="789 East Eisenhower Parkway, Ann Arbor, MI, USA">
        <title>Comparative Genomics and Chromosome Evolution.</title>
        <authorList>
            <person name="Mudd A.B."/>
        </authorList>
    </citation>
    <scope>NUCLEOTIDE SEQUENCE</scope>
    <source>
        <strain evidence="2">1538</strain>
        <tissue evidence="2">Blood</tissue>
    </source>
</reference>
<dbReference type="Proteomes" id="UP001181693">
    <property type="component" value="Unassembled WGS sequence"/>
</dbReference>